<dbReference type="InterPro" id="IPR016446">
    <property type="entry name" value="Flavin_OxRdtase_Frp"/>
</dbReference>
<organism evidence="7 8">
    <name type="scientific">Pseudaeromonas sharmana</name>
    <dbReference type="NCBI Taxonomy" id="328412"/>
    <lineage>
        <taxon>Bacteria</taxon>
        <taxon>Pseudomonadati</taxon>
        <taxon>Pseudomonadota</taxon>
        <taxon>Gammaproteobacteria</taxon>
        <taxon>Aeromonadales</taxon>
        <taxon>Aeromonadaceae</taxon>
        <taxon>Pseudaeromonas</taxon>
    </lineage>
</organism>
<dbReference type="SUPFAM" id="SSF55469">
    <property type="entry name" value="FMN-dependent nitroreductase-like"/>
    <property type="match status" value="1"/>
</dbReference>
<feature type="domain" description="Nitroreductase" evidence="6">
    <location>
        <begin position="11"/>
        <end position="159"/>
    </location>
</feature>
<dbReference type="Pfam" id="PF00881">
    <property type="entry name" value="Nitroreductase"/>
    <property type="match status" value="1"/>
</dbReference>
<keyword evidence="2 5" id="KW-0285">Flavoprotein</keyword>
<keyword evidence="5" id="KW-0521">NADP</keyword>
<dbReference type="CDD" id="cd02146">
    <property type="entry name" value="NfsA-like"/>
    <property type="match status" value="1"/>
</dbReference>
<dbReference type="EMBL" id="JBHSAF010000014">
    <property type="protein sequence ID" value="MFC3914240.1"/>
    <property type="molecule type" value="Genomic_DNA"/>
</dbReference>
<keyword evidence="3 5" id="KW-0288">FMN</keyword>
<dbReference type="RefSeq" id="WP_377152906.1">
    <property type="nucleotide sequence ID" value="NZ_JBHSAF010000014.1"/>
</dbReference>
<evidence type="ECO:0000256" key="2">
    <source>
        <dbReference type="ARBA" id="ARBA00022630"/>
    </source>
</evidence>
<evidence type="ECO:0000313" key="7">
    <source>
        <dbReference type="EMBL" id="MFC3914240.1"/>
    </source>
</evidence>
<dbReference type="NCBIfam" id="NF008033">
    <property type="entry name" value="PRK10765.1"/>
    <property type="match status" value="1"/>
</dbReference>
<accession>A0ABV8CQC2</accession>
<protein>
    <submittedName>
        <fullName evidence="7">Oxygen-insensitive NADPH nitroreductase</fullName>
    </submittedName>
</protein>
<comment type="caution">
    <text evidence="7">The sequence shown here is derived from an EMBL/GenBank/DDBJ whole genome shotgun (WGS) entry which is preliminary data.</text>
</comment>
<proteinExistence type="inferred from homology"/>
<dbReference type="PIRSF" id="PIRSF005426">
    <property type="entry name" value="Frp"/>
    <property type="match status" value="1"/>
</dbReference>
<comment type="similarity">
    <text evidence="1 5">Belongs to the flavin oxidoreductase frp family.</text>
</comment>
<dbReference type="Gene3D" id="3.40.109.10">
    <property type="entry name" value="NADH Oxidase"/>
    <property type="match status" value="1"/>
</dbReference>
<gene>
    <name evidence="7" type="primary">nfsA</name>
    <name evidence="7" type="ORF">ACFOSS_12270</name>
</gene>
<evidence type="ECO:0000256" key="3">
    <source>
        <dbReference type="ARBA" id="ARBA00022643"/>
    </source>
</evidence>
<evidence type="ECO:0000256" key="1">
    <source>
        <dbReference type="ARBA" id="ARBA00008366"/>
    </source>
</evidence>
<evidence type="ECO:0000256" key="4">
    <source>
        <dbReference type="ARBA" id="ARBA00023002"/>
    </source>
</evidence>
<evidence type="ECO:0000256" key="5">
    <source>
        <dbReference type="PIRNR" id="PIRNR005426"/>
    </source>
</evidence>
<name>A0ABV8CQC2_9GAMM</name>
<dbReference type="PANTHER" id="PTHR43425:SF2">
    <property type="entry name" value="OXYGEN-INSENSITIVE NADPH NITROREDUCTASE"/>
    <property type="match status" value="1"/>
</dbReference>
<dbReference type="PANTHER" id="PTHR43425">
    <property type="entry name" value="OXYGEN-INSENSITIVE NADPH NITROREDUCTASE"/>
    <property type="match status" value="1"/>
</dbReference>
<dbReference type="InterPro" id="IPR000415">
    <property type="entry name" value="Nitroreductase-like"/>
</dbReference>
<keyword evidence="8" id="KW-1185">Reference proteome</keyword>
<dbReference type="Proteomes" id="UP001595692">
    <property type="component" value="Unassembled WGS sequence"/>
</dbReference>
<reference evidence="8" key="1">
    <citation type="journal article" date="2019" name="Int. J. Syst. Evol. Microbiol.">
        <title>The Global Catalogue of Microorganisms (GCM) 10K type strain sequencing project: providing services to taxonomists for standard genome sequencing and annotation.</title>
        <authorList>
            <consortium name="The Broad Institute Genomics Platform"/>
            <consortium name="The Broad Institute Genome Sequencing Center for Infectious Disease"/>
            <person name="Wu L."/>
            <person name="Ma J."/>
        </authorList>
    </citation>
    <scope>NUCLEOTIDE SEQUENCE [LARGE SCALE GENOMIC DNA]</scope>
    <source>
        <strain evidence="8">CCUG 54939</strain>
    </source>
</reference>
<sequence>MNSTIETLQAHASVRAFTTQTISDAQRHAILASARQTSSSSFLQMVTIIRITDAALRLRLAALAGEQAYVASAAEFWVFCADLNRNQQIAPEAKLGFAEQLLMGAIDTALMAQNALTAAESLGLGGVFIGGLRNNPGEVTAALDLPRHVLPLLGLCLGYPAAPAEQKPRLPEELVVHENHYQRLDPHLLEQYDARMLDYYSARSSNSKQQNWSGQIRAILSKESRPFMLDYLHAQGFITR</sequence>
<evidence type="ECO:0000259" key="6">
    <source>
        <dbReference type="Pfam" id="PF00881"/>
    </source>
</evidence>
<keyword evidence="4 5" id="KW-0560">Oxidoreductase</keyword>
<dbReference type="InterPro" id="IPR029479">
    <property type="entry name" value="Nitroreductase"/>
</dbReference>
<evidence type="ECO:0000313" key="8">
    <source>
        <dbReference type="Proteomes" id="UP001595692"/>
    </source>
</evidence>